<keyword evidence="9" id="KW-1185">Reference proteome</keyword>
<evidence type="ECO:0000256" key="6">
    <source>
        <dbReference type="ARBA" id="ARBA00023146"/>
    </source>
</evidence>
<accession>A0A059JH02</accession>
<evidence type="ECO:0000256" key="2">
    <source>
        <dbReference type="ARBA" id="ARBA00022598"/>
    </source>
</evidence>
<organism evidence="8 9">
    <name type="scientific">Trichophyton interdigitale (strain MR816)</name>
    <dbReference type="NCBI Taxonomy" id="1215338"/>
    <lineage>
        <taxon>Eukaryota</taxon>
        <taxon>Fungi</taxon>
        <taxon>Dikarya</taxon>
        <taxon>Ascomycota</taxon>
        <taxon>Pezizomycotina</taxon>
        <taxon>Eurotiomycetes</taxon>
        <taxon>Eurotiomycetidae</taxon>
        <taxon>Onygenales</taxon>
        <taxon>Arthrodermataceae</taxon>
        <taxon>Trichophyton</taxon>
    </lineage>
</organism>
<dbReference type="InterPro" id="IPR006195">
    <property type="entry name" value="aa-tRNA-synth_II"/>
</dbReference>
<dbReference type="GO" id="GO:0005524">
    <property type="term" value="F:ATP binding"/>
    <property type="evidence" value="ECO:0007669"/>
    <property type="project" value="UniProtKB-KW"/>
</dbReference>
<keyword evidence="2 8" id="KW-0436">Ligase</keyword>
<feature type="domain" description="Aminoacyl-transfer RNA synthetases class-II family profile" evidence="7">
    <location>
        <begin position="225"/>
        <end position="651"/>
    </location>
</feature>
<dbReference type="Gene3D" id="3.30.930.10">
    <property type="entry name" value="Bira Bifunctional Protein, Domain 2"/>
    <property type="match status" value="1"/>
</dbReference>
<dbReference type="AlphaFoldDB" id="A0A059JH02"/>
<evidence type="ECO:0000313" key="9">
    <source>
        <dbReference type="Proteomes" id="UP000024533"/>
    </source>
</evidence>
<evidence type="ECO:0000256" key="4">
    <source>
        <dbReference type="ARBA" id="ARBA00022840"/>
    </source>
</evidence>
<proteinExistence type="inferred from homology"/>
<comment type="caution">
    <text evidence="8">The sequence shown here is derived from an EMBL/GenBank/DDBJ whole genome shotgun (WGS) entry which is preliminary data.</text>
</comment>
<dbReference type="InterPro" id="IPR002312">
    <property type="entry name" value="Asp/Asn-tRNA-synth_IIb"/>
</dbReference>
<dbReference type="SUPFAM" id="SSF50249">
    <property type="entry name" value="Nucleic acid-binding proteins"/>
    <property type="match status" value="1"/>
</dbReference>
<sequence>MVPVLRSAACPSRLGSVLARQQSFIEISNYFRGRAAPRPSHLKCTLQGVGRFYSTVEIDGAAKLLGQYSKSIGFPPATTTFRDLYKEQNNGRPVTIHGYIGKRKKIGKNMTFVRLSDPTLSRSVQIVVSNPHSLNTLKSIEPNSPVVISGIVKSKESQPQFRESADESGLDSVEIELQDVQCLNEFPKDIIITPDTVFPPSKRHLQIRNDPSLRQSLAFRAKANAALRRALEECEPPFLEVETPILFKSTPEGAREFLVPTRNQGLAYALPQSPQQYKQMLMASGIPRYYQFARCFRDEDLRADRQPEFTQLDMEMSFATAEDVITTTETLVKKLWASVMPEPLGPEPFPRMSYYEAMGSYGSDKPDTRFDMKLHRVEQYLPADFIGKISSLNSPVVEAFIVKGNGHPEESMRVLRSFMNTPEAKPFLDNPDGAPGTFVIDSSKPMGGLSAAGFEGAWDLETLLKSEHGDLIFFQCRQDEPFSGGSTKAGELRLAVHQYMVEKGFLSPPVGFNFHWVTGFPLFSPSVETEPGQGGTAGIASTHHPFTAPRTAKDAALLLTDPTKAIADHYDLVVNGVELGGGSRRIHSAAVQEFVLRGILKVPPSRLQSFSHLLECLRAGCPPHAGIALGFDRLIAVMRGTQSVRNVIAFPKGNKGEDPMVKTPSPMTEDSLQTYHLQLRRGGQS</sequence>
<dbReference type="STRING" id="1215338.A0A059JH02"/>
<dbReference type="InterPro" id="IPR045864">
    <property type="entry name" value="aa-tRNA-synth_II/BPL/LPL"/>
</dbReference>
<dbReference type="HOGENOM" id="CLU_014330_2_1_1"/>
<evidence type="ECO:0000256" key="1">
    <source>
        <dbReference type="ARBA" id="ARBA00006303"/>
    </source>
</evidence>
<dbReference type="Gene3D" id="3.30.1360.30">
    <property type="entry name" value="GAD-like domain"/>
    <property type="match status" value="1"/>
</dbReference>
<dbReference type="SUPFAM" id="SSF55681">
    <property type="entry name" value="Class II aaRS and biotin synthetases"/>
    <property type="match status" value="1"/>
</dbReference>
<protein>
    <submittedName>
        <fullName evidence="8">Aspartate-tRNA ligase</fullName>
    </submittedName>
</protein>
<keyword evidence="4" id="KW-0067">ATP-binding</keyword>
<dbReference type="EMBL" id="AOKY01000108">
    <property type="protein sequence ID" value="KDB26727.1"/>
    <property type="molecule type" value="Genomic_DNA"/>
</dbReference>
<evidence type="ECO:0000313" key="8">
    <source>
        <dbReference type="EMBL" id="KDB26727.1"/>
    </source>
</evidence>
<dbReference type="OrthoDB" id="439710at2759"/>
<dbReference type="InterPro" id="IPR004115">
    <property type="entry name" value="GAD-like_sf"/>
</dbReference>
<dbReference type="GO" id="GO:0005739">
    <property type="term" value="C:mitochondrion"/>
    <property type="evidence" value="ECO:0007669"/>
    <property type="project" value="TreeGrafter"/>
</dbReference>
<dbReference type="PANTHER" id="PTHR22594">
    <property type="entry name" value="ASPARTYL/LYSYL-TRNA SYNTHETASE"/>
    <property type="match status" value="1"/>
</dbReference>
<dbReference type="InterPro" id="IPR012340">
    <property type="entry name" value="NA-bd_OB-fold"/>
</dbReference>
<evidence type="ECO:0000259" key="7">
    <source>
        <dbReference type="PROSITE" id="PS50862"/>
    </source>
</evidence>
<keyword evidence="3" id="KW-0547">Nucleotide-binding</keyword>
<dbReference type="HAMAP" id="MF_00044">
    <property type="entry name" value="Asp_tRNA_synth_type1"/>
    <property type="match status" value="1"/>
</dbReference>
<dbReference type="NCBIfam" id="NF001750">
    <property type="entry name" value="PRK00476.1"/>
    <property type="match status" value="1"/>
</dbReference>
<evidence type="ECO:0000256" key="5">
    <source>
        <dbReference type="ARBA" id="ARBA00022917"/>
    </source>
</evidence>
<keyword evidence="5" id="KW-0648">Protein biosynthesis</keyword>
<dbReference type="InterPro" id="IPR004364">
    <property type="entry name" value="Aa-tRNA-synt_II"/>
</dbReference>
<dbReference type="NCBIfam" id="TIGR00459">
    <property type="entry name" value="aspS_bact"/>
    <property type="match status" value="1"/>
</dbReference>
<dbReference type="Pfam" id="PF00152">
    <property type="entry name" value="tRNA-synt_2"/>
    <property type="match status" value="1"/>
</dbReference>
<dbReference type="PANTHER" id="PTHR22594:SF5">
    <property type="entry name" value="ASPARTATE--TRNA LIGASE, MITOCHONDRIAL"/>
    <property type="match status" value="1"/>
</dbReference>
<dbReference type="GO" id="GO:0006422">
    <property type="term" value="P:aspartyl-tRNA aminoacylation"/>
    <property type="evidence" value="ECO:0007669"/>
    <property type="project" value="TreeGrafter"/>
</dbReference>
<dbReference type="PROSITE" id="PS50862">
    <property type="entry name" value="AA_TRNA_LIGASE_II"/>
    <property type="match status" value="1"/>
</dbReference>
<dbReference type="OMA" id="LCGWVDR"/>
<dbReference type="Proteomes" id="UP000024533">
    <property type="component" value="Unassembled WGS sequence"/>
</dbReference>
<keyword evidence="6" id="KW-0030">Aminoacyl-tRNA synthetase</keyword>
<name>A0A059JH02_TRIIM</name>
<dbReference type="Gene3D" id="2.40.50.140">
    <property type="entry name" value="Nucleic acid-binding proteins"/>
    <property type="match status" value="1"/>
</dbReference>
<dbReference type="GO" id="GO:0004815">
    <property type="term" value="F:aspartate-tRNA ligase activity"/>
    <property type="evidence" value="ECO:0007669"/>
    <property type="project" value="TreeGrafter"/>
</dbReference>
<comment type="similarity">
    <text evidence="1">Belongs to the class-II aminoacyl-tRNA synthetase family. Type 1 subfamily.</text>
</comment>
<reference evidence="8 9" key="1">
    <citation type="submission" date="2014-02" db="EMBL/GenBank/DDBJ databases">
        <title>The Genome Sequence of Trichophyton interdigitale MR816.</title>
        <authorList>
            <consortium name="The Broad Institute Genomics Platform"/>
            <person name="Cuomo C.A."/>
            <person name="White T.C."/>
            <person name="Graser Y."/>
            <person name="Martinez-Rossi N."/>
            <person name="Heitman J."/>
            <person name="Young S.K."/>
            <person name="Zeng Q."/>
            <person name="Gargeya S."/>
            <person name="Abouelleil A."/>
            <person name="Alvarado L."/>
            <person name="Chapman S.B."/>
            <person name="Gainer-Dewar J."/>
            <person name="Goldberg J."/>
            <person name="Griggs A."/>
            <person name="Gujja S."/>
            <person name="Hansen M."/>
            <person name="Howarth C."/>
            <person name="Imamovic A."/>
            <person name="Larimer J."/>
            <person name="Martinez D."/>
            <person name="Murphy C."/>
            <person name="Pearson M.D."/>
            <person name="Persinoti G."/>
            <person name="Poon T."/>
            <person name="Priest M."/>
            <person name="Roberts A.D."/>
            <person name="Saif S."/>
            <person name="Shea T.D."/>
            <person name="Sykes S.N."/>
            <person name="Wortman J."/>
            <person name="Nusbaum C."/>
            <person name="Birren B."/>
        </authorList>
    </citation>
    <scope>NUCLEOTIDE SEQUENCE [LARGE SCALE GENOMIC DNA]</scope>
    <source>
        <strain evidence="8 9">MR816</strain>
    </source>
</reference>
<dbReference type="PRINTS" id="PR01042">
    <property type="entry name" value="TRNASYNTHASP"/>
</dbReference>
<dbReference type="InterPro" id="IPR004524">
    <property type="entry name" value="Asp-tRNA-ligase_1"/>
</dbReference>
<evidence type="ECO:0000256" key="3">
    <source>
        <dbReference type="ARBA" id="ARBA00022741"/>
    </source>
</evidence>
<gene>
    <name evidence="8" type="ORF">H109_01535</name>
</gene>